<dbReference type="InterPro" id="IPR052709">
    <property type="entry name" value="Transposase-MT_Hybrid"/>
</dbReference>
<name>A0A6L2PPJ7_COPFO</name>
<dbReference type="Proteomes" id="UP000502823">
    <property type="component" value="Unassembled WGS sequence"/>
</dbReference>
<dbReference type="OrthoDB" id="10034054at2759"/>
<dbReference type="PANTHER" id="PTHR46060">
    <property type="entry name" value="MARINER MOS1 TRANSPOSASE-LIKE PROTEIN"/>
    <property type="match status" value="1"/>
</dbReference>
<keyword evidence="3" id="KW-1185">Reference proteome</keyword>
<reference evidence="3" key="1">
    <citation type="submission" date="2020-01" db="EMBL/GenBank/DDBJ databases">
        <title>Draft genome sequence of the Termite Coptotermes fromosanus.</title>
        <authorList>
            <person name="Itakura S."/>
            <person name="Yosikawa Y."/>
            <person name="Umezawa K."/>
        </authorList>
    </citation>
    <scope>NUCLEOTIDE SEQUENCE [LARGE SCALE GENOMIC DNA]</scope>
</reference>
<gene>
    <name evidence="2" type="ORF">Cfor_07426</name>
</gene>
<sequence length="129" mass="14843">MSARLDQWSKQEVRAVIRFLNARNVSAAEIHRQLVEVYGEDVMTRQSVAKWCVHFRAGRVIMEDSERRGRPITANTAGNRTLVENAIRGNSRITVRELHQDLNLSHGTVIKIIRELGFHKVCAEWVPRN</sequence>
<dbReference type="AlphaFoldDB" id="A0A6L2PPJ7"/>
<evidence type="ECO:0000313" key="2">
    <source>
        <dbReference type="EMBL" id="GFG33092.1"/>
    </source>
</evidence>
<organism evidence="2 3">
    <name type="scientific">Coptotermes formosanus</name>
    <name type="common">Formosan subterranean termite</name>
    <dbReference type="NCBI Taxonomy" id="36987"/>
    <lineage>
        <taxon>Eukaryota</taxon>
        <taxon>Metazoa</taxon>
        <taxon>Ecdysozoa</taxon>
        <taxon>Arthropoda</taxon>
        <taxon>Hexapoda</taxon>
        <taxon>Insecta</taxon>
        <taxon>Pterygota</taxon>
        <taxon>Neoptera</taxon>
        <taxon>Polyneoptera</taxon>
        <taxon>Dictyoptera</taxon>
        <taxon>Blattodea</taxon>
        <taxon>Blattoidea</taxon>
        <taxon>Termitoidae</taxon>
        <taxon>Rhinotermitidae</taxon>
        <taxon>Coptotermes</taxon>
    </lineage>
</organism>
<dbReference type="InParanoid" id="A0A6L2PPJ7"/>
<dbReference type="Gene3D" id="1.10.10.1450">
    <property type="match status" value="1"/>
</dbReference>
<feature type="domain" description="Mos1 transposase HTH" evidence="1">
    <location>
        <begin position="10"/>
        <end position="58"/>
    </location>
</feature>
<dbReference type="Pfam" id="PF17906">
    <property type="entry name" value="HTH_48"/>
    <property type="match status" value="1"/>
</dbReference>
<evidence type="ECO:0000313" key="3">
    <source>
        <dbReference type="Proteomes" id="UP000502823"/>
    </source>
</evidence>
<proteinExistence type="predicted"/>
<dbReference type="InterPro" id="IPR041426">
    <property type="entry name" value="Mos1_HTH"/>
</dbReference>
<evidence type="ECO:0000259" key="1">
    <source>
        <dbReference type="Pfam" id="PF17906"/>
    </source>
</evidence>
<comment type="caution">
    <text evidence="2">The sequence shown here is derived from an EMBL/GenBank/DDBJ whole genome shotgun (WGS) entry which is preliminary data.</text>
</comment>
<protein>
    <recommendedName>
        <fullName evidence="1">Mos1 transposase HTH domain-containing protein</fullName>
    </recommendedName>
</protein>
<dbReference type="EMBL" id="BLKM01008275">
    <property type="protein sequence ID" value="GFG33092.1"/>
    <property type="molecule type" value="Genomic_DNA"/>
</dbReference>
<dbReference type="PANTHER" id="PTHR46060:SF1">
    <property type="entry name" value="MARINER MOS1 TRANSPOSASE-LIKE PROTEIN"/>
    <property type="match status" value="1"/>
</dbReference>
<accession>A0A6L2PPJ7</accession>